<protein>
    <recommendedName>
        <fullName evidence="4">Neuferricin</fullName>
    </recommendedName>
</protein>
<dbReference type="GeneTree" id="ENSGT00940000160156"/>
<dbReference type="FunCoup" id="A0A5F8H2M1">
    <property type="interactions" value="1277"/>
</dbReference>
<dbReference type="Bgee" id="ENSMODG00000046048">
    <property type="expression patterns" value="Expressed in lung and 18 other cell types or tissues"/>
</dbReference>
<sequence>MLVLQDWLLFYEKNYPCIGKLIGRFYEEDGEPTPALVLAEATMAQGVAAREEEKQRRRQFPACNSEWSSGSPGRFWCSRQSGGVPRDWTGVPRKLYRPGEKQPRCVCVRTRGPPTGLMGLPHSDRGDLDDPSLREYPDCPPLASSC</sequence>
<feature type="region of interest" description="Disordered" evidence="1">
    <location>
        <begin position="116"/>
        <end position="146"/>
    </location>
</feature>
<feature type="compositionally biased region" description="Basic and acidic residues" evidence="1">
    <location>
        <begin position="122"/>
        <end position="137"/>
    </location>
</feature>
<keyword evidence="3" id="KW-1185">Reference proteome</keyword>
<evidence type="ECO:0000313" key="3">
    <source>
        <dbReference type="Proteomes" id="UP000002280"/>
    </source>
</evidence>
<dbReference type="Ensembl" id="ENSMODT00000080008.1">
    <property type="protein sequence ID" value="ENSMODP00000053641.1"/>
    <property type="gene ID" value="ENSMODG00000046048.1"/>
</dbReference>
<reference evidence="2" key="2">
    <citation type="submission" date="2025-08" db="UniProtKB">
        <authorList>
            <consortium name="Ensembl"/>
        </authorList>
    </citation>
    <scope>IDENTIFICATION</scope>
</reference>
<proteinExistence type="predicted"/>
<dbReference type="STRING" id="13616.ENSMODP00000053641"/>
<reference evidence="2" key="1">
    <citation type="journal article" date="2007" name="Nature">
        <title>Genome of the marsupial Monodelphis domestica reveals innovation in non-coding sequences.</title>
        <authorList>
            <person name="Mikkelsen T.S."/>
            <person name="Wakefield M.J."/>
            <person name="Aken B."/>
            <person name="Amemiya C.T."/>
            <person name="Chang J.L."/>
            <person name="Duke S."/>
            <person name="Garber M."/>
            <person name="Gentles A.J."/>
            <person name="Goodstadt L."/>
            <person name="Heger A."/>
            <person name="Jurka J."/>
            <person name="Kamal M."/>
            <person name="Mauceli E."/>
            <person name="Searle S.M."/>
            <person name="Sharpe T."/>
            <person name="Baker M.L."/>
            <person name="Batzer M.A."/>
            <person name="Benos P.V."/>
            <person name="Belov K."/>
            <person name="Clamp M."/>
            <person name="Cook A."/>
            <person name="Cuff J."/>
            <person name="Das R."/>
            <person name="Davidow L."/>
            <person name="Deakin J.E."/>
            <person name="Fazzari M.J."/>
            <person name="Glass J.L."/>
            <person name="Grabherr M."/>
            <person name="Greally J.M."/>
            <person name="Gu W."/>
            <person name="Hore T.A."/>
            <person name="Huttley G.A."/>
            <person name="Kleber M."/>
            <person name="Jirtle R.L."/>
            <person name="Koina E."/>
            <person name="Lee J.T."/>
            <person name="Mahony S."/>
            <person name="Marra M.A."/>
            <person name="Miller R.D."/>
            <person name="Nicholls R.D."/>
            <person name="Oda M."/>
            <person name="Papenfuss A.T."/>
            <person name="Parra Z.E."/>
            <person name="Pollock D.D."/>
            <person name="Ray D.A."/>
            <person name="Schein J.E."/>
            <person name="Speed T.P."/>
            <person name="Thompson K."/>
            <person name="VandeBerg J.L."/>
            <person name="Wade C.M."/>
            <person name="Walker J.A."/>
            <person name="Waters P.D."/>
            <person name="Webber C."/>
            <person name="Weidman J.R."/>
            <person name="Xie X."/>
            <person name="Zody M.C."/>
            <person name="Baldwin J."/>
            <person name="Abdouelleil A."/>
            <person name="Abdulkadir J."/>
            <person name="Abebe A."/>
            <person name="Abera B."/>
            <person name="Abreu J."/>
            <person name="Acer S.C."/>
            <person name="Aftuck L."/>
            <person name="Alexander A."/>
            <person name="An P."/>
            <person name="Anderson E."/>
            <person name="Anderson S."/>
            <person name="Arachi H."/>
            <person name="Azer M."/>
            <person name="Bachantsang P."/>
            <person name="Barry A."/>
            <person name="Bayul T."/>
            <person name="Berlin A."/>
            <person name="Bessette D."/>
            <person name="Bloom T."/>
            <person name="Bloom T."/>
            <person name="Boguslavskiy L."/>
            <person name="Bonnet C."/>
            <person name="Boukhgalter B."/>
            <person name="Bourzgui I."/>
            <person name="Brown A."/>
            <person name="Cahill P."/>
            <person name="Channer S."/>
            <person name="Cheshatsang Y."/>
            <person name="Chuda L."/>
            <person name="Citroen M."/>
            <person name="Collymore A."/>
            <person name="Cooke P."/>
            <person name="Costello M."/>
            <person name="D'Aco K."/>
            <person name="Daza R."/>
            <person name="De Haan G."/>
            <person name="DeGray S."/>
            <person name="DeMaso C."/>
            <person name="Dhargay N."/>
            <person name="Dooley K."/>
            <person name="Dooley E."/>
            <person name="Doricent M."/>
            <person name="Dorje P."/>
            <person name="Dorjee K."/>
            <person name="Dupes A."/>
            <person name="Elong R."/>
            <person name="Falk J."/>
            <person name="Farina A."/>
            <person name="Faro S."/>
            <person name="Ferguson D."/>
            <person name="Fisher S."/>
            <person name="Foley C.D."/>
            <person name="Franke A."/>
            <person name="Friedrich D."/>
            <person name="Gadbois L."/>
            <person name="Gearin G."/>
            <person name="Gearin C.R."/>
            <person name="Giannoukos G."/>
            <person name="Goode T."/>
            <person name="Graham J."/>
            <person name="Grandbois E."/>
            <person name="Grewal S."/>
            <person name="Gyaltsen K."/>
            <person name="Hafez N."/>
            <person name="Hagos B."/>
            <person name="Hall J."/>
            <person name="Henson C."/>
            <person name="Hollinger A."/>
            <person name="Honan T."/>
            <person name="Huard M.D."/>
            <person name="Hughes L."/>
            <person name="Hurhula B."/>
            <person name="Husby M.E."/>
            <person name="Kamat A."/>
            <person name="Kanga B."/>
            <person name="Kashin S."/>
            <person name="Khazanovich D."/>
            <person name="Kisner P."/>
            <person name="Lance K."/>
            <person name="Lara M."/>
            <person name="Lee W."/>
            <person name="Lennon N."/>
            <person name="Letendre F."/>
            <person name="LeVine R."/>
            <person name="Lipovsky A."/>
            <person name="Liu X."/>
            <person name="Liu J."/>
            <person name="Liu S."/>
            <person name="Lokyitsang T."/>
            <person name="Lokyitsang Y."/>
            <person name="Lubonja R."/>
            <person name="Lui A."/>
            <person name="MacDonald P."/>
            <person name="Magnisalis V."/>
            <person name="Maru K."/>
            <person name="Matthews C."/>
            <person name="McCusker W."/>
            <person name="McDonough S."/>
            <person name="Mehta T."/>
            <person name="Meldrim J."/>
            <person name="Meneus L."/>
            <person name="Mihai O."/>
            <person name="Mihalev A."/>
            <person name="Mihova T."/>
            <person name="Mittelman R."/>
            <person name="Mlenga V."/>
            <person name="Montmayeur A."/>
            <person name="Mulrain L."/>
            <person name="Navidi A."/>
            <person name="Naylor J."/>
            <person name="Negash T."/>
            <person name="Nguyen T."/>
            <person name="Nguyen N."/>
            <person name="Nicol R."/>
            <person name="Norbu C."/>
            <person name="Norbu N."/>
            <person name="Novod N."/>
            <person name="O'Neill B."/>
            <person name="Osman S."/>
            <person name="Markiewicz E."/>
            <person name="Oyono O.L."/>
            <person name="Patti C."/>
            <person name="Phunkhang P."/>
            <person name="Pierre F."/>
            <person name="Priest M."/>
            <person name="Raghuraman S."/>
            <person name="Rege F."/>
            <person name="Reyes R."/>
            <person name="Rise C."/>
            <person name="Rogov P."/>
            <person name="Ross K."/>
            <person name="Ryan E."/>
            <person name="Settipalli S."/>
            <person name="Shea T."/>
            <person name="Sherpa N."/>
            <person name="Shi L."/>
            <person name="Shih D."/>
            <person name="Sparrow T."/>
            <person name="Spaulding J."/>
            <person name="Stalker J."/>
            <person name="Stange-Thomann N."/>
            <person name="Stavropoulos S."/>
            <person name="Stone C."/>
            <person name="Strader C."/>
            <person name="Tesfaye S."/>
            <person name="Thomson T."/>
            <person name="Thoulutsang Y."/>
            <person name="Thoulutsang D."/>
            <person name="Topham K."/>
            <person name="Topping I."/>
            <person name="Tsamla T."/>
            <person name="Vassiliev H."/>
            <person name="Vo A."/>
            <person name="Wangchuk T."/>
            <person name="Wangdi T."/>
            <person name="Weiand M."/>
            <person name="Wilkinson J."/>
            <person name="Wilson A."/>
            <person name="Yadav S."/>
            <person name="Young G."/>
            <person name="Yu Q."/>
            <person name="Zembek L."/>
            <person name="Zhong D."/>
            <person name="Zimmer A."/>
            <person name="Zwirko Z."/>
            <person name="Jaffe D.B."/>
            <person name="Alvarez P."/>
            <person name="Brockman W."/>
            <person name="Butler J."/>
            <person name="Chin C."/>
            <person name="Gnerre S."/>
            <person name="MacCallum I."/>
            <person name="Graves J.A."/>
            <person name="Ponting C.P."/>
            <person name="Breen M."/>
            <person name="Samollow P.B."/>
            <person name="Lander E.S."/>
            <person name="Lindblad-Toh K."/>
        </authorList>
    </citation>
    <scope>NUCLEOTIDE SEQUENCE [LARGE SCALE GENOMIC DNA]</scope>
</reference>
<evidence type="ECO:0000256" key="1">
    <source>
        <dbReference type="SAM" id="MobiDB-lite"/>
    </source>
</evidence>
<reference evidence="2" key="3">
    <citation type="submission" date="2025-09" db="UniProtKB">
        <authorList>
            <consortium name="Ensembl"/>
        </authorList>
    </citation>
    <scope>IDENTIFICATION</scope>
</reference>
<evidence type="ECO:0008006" key="4">
    <source>
        <dbReference type="Google" id="ProtNLM"/>
    </source>
</evidence>
<dbReference type="OMA" id="LANSCIL"/>
<name>A0A5F8H2M1_MONDO</name>
<feature type="region of interest" description="Disordered" evidence="1">
    <location>
        <begin position="52"/>
        <end position="72"/>
    </location>
</feature>
<dbReference type="AlphaFoldDB" id="A0A5F8H2M1"/>
<dbReference type="Proteomes" id="UP000002280">
    <property type="component" value="Unplaced"/>
</dbReference>
<evidence type="ECO:0000313" key="2">
    <source>
        <dbReference type="Ensembl" id="ENSMODP00000053641.1"/>
    </source>
</evidence>
<accession>A0A5F8H2M1</accession>
<organism evidence="2 3">
    <name type="scientific">Monodelphis domestica</name>
    <name type="common">Gray short-tailed opossum</name>
    <dbReference type="NCBI Taxonomy" id="13616"/>
    <lineage>
        <taxon>Eukaryota</taxon>
        <taxon>Metazoa</taxon>
        <taxon>Chordata</taxon>
        <taxon>Craniata</taxon>
        <taxon>Vertebrata</taxon>
        <taxon>Euteleostomi</taxon>
        <taxon>Mammalia</taxon>
        <taxon>Metatheria</taxon>
        <taxon>Didelphimorphia</taxon>
        <taxon>Didelphidae</taxon>
        <taxon>Monodelphis</taxon>
    </lineage>
</organism>
<dbReference type="InParanoid" id="A0A5F8H2M1"/>